<evidence type="ECO:0000256" key="2">
    <source>
        <dbReference type="ARBA" id="ARBA00022741"/>
    </source>
</evidence>
<dbReference type="PANTHER" id="PTHR27001">
    <property type="entry name" value="OS01G0253100 PROTEIN"/>
    <property type="match status" value="1"/>
</dbReference>
<dbReference type="PROSITE" id="PS00107">
    <property type="entry name" value="PROTEIN_KINASE_ATP"/>
    <property type="match status" value="1"/>
</dbReference>
<keyword evidence="8" id="KW-1185">Reference proteome</keyword>
<dbReference type="Pfam" id="PF00069">
    <property type="entry name" value="Pkinase"/>
    <property type="match status" value="1"/>
</dbReference>
<dbReference type="SUPFAM" id="SSF56112">
    <property type="entry name" value="Protein kinase-like (PK-like)"/>
    <property type="match status" value="1"/>
</dbReference>
<dbReference type="Gene3D" id="3.30.200.20">
    <property type="entry name" value="Phosphorylase Kinase, domain 1"/>
    <property type="match status" value="1"/>
</dbReference>
<keyword evidence="6" id="KW-0723">Serine/threonine-protein kinase</keyword>
<keyword evidence="1" id="KW-0808">Transferase</keyword>
<comment type="similarity">
    <text evidence="6">Belongs to the protein kinase superfamily.</text>
</comment>
<dbReference type="Gene3D" id="1.10.510.10">
    <property type="entry name" value="Transferase(Phosphotransferase) domain 1"/>
    <property type="match status" value="1"/>
</dbReference>
<dbReference type="InterPro" id="IPR011009">
    <property type="entry name" value="Kinase-like_dom_sf"/>
</dbReference>
<name>A0A8B7D4M3_PHODC</name>
<sequence length="348" mass="37491">MGLFSCGKDTTAPATTSNKLRIFRHEELETATAGFSPSSLLGRGSHGSVFLASLDGGRLLAAAKVPSDDDYSTFDAEIALLSSLPRSPLLVNLLGATPAAGPTPRIAVVDLMPLGSLHDLLHHPLRSTPPWPRRLRLALHAAASLAALHALQPPVAHRDVKPSNLLLDANGRARLADFSLAIRLPPPQALPPAGTIGYLDPSYLRPTDLSTATDVYSFGVVLLEILTGRRAIDVEYSPPSLEDWAAPLVLAGRFAELWDPRARPAEGLEEEAARDVAVLATRCIAPAPEERPSMEEVLECLREAERRVRSKPPPAWRRLVRWVLGRARNGKVSDVAATQPCACRSPFV</sequence>
<evidence type="ECO:0000313" key="9">
    <source>
        <dbReference type="RefSeq" id="XP_008812970.1"/>
    </source>
</evidence>
<dbReference type="PROSITE" id="PS00108">
    <property type="entry name" value="PROTEIN_KINASE_ST"/>
    <property type="match status" value="1"/>
</dbReference>
<dbReference type="InterPro" id="IPR017441">
    <property type="entry name" value="Protein_kinase_ATP_BS"/>
</dbReference>
<dbReference type="PROSITE" id="PS50011">
    <property type="entry name" value="PROTEIN_KINASE_DOM"/>
    <property type="match status" value="1"/>
</dbReference>
<dbReference type="Proteomes" id="UP000228380">
    <property type="component" value="Chromosome 15"/>
</dbReference>
<gene>
    <name evidence="9" type="primary">LOC103723731</name>
</gene>
<evidence type="ECO:0000256" key="1">
    <source>
        <dbReference type="ARBA" id="ARBA00022679"/>
    </source>
</evidence>
<reference evidence="8" key="1">
    <citation type="journal article" date="2019" name="Nat. Commun.">
        <title>Genome-wide association mapping of date palm fruit traits.</title>
        <authorList>
            <person name="Hazzouri K.M."/>
            <person name="Gros-Balthazard M."/>
            <person name="Flowers J.M."/>
            <person name="Copetti D."/>
            <person name="Lemansour A."/>
            <person name="Lebrun M."/>
            <person name="Masmoudi K."/>
            <person name="Ferrand S."/>
            <person name="Dhar M.I."/>
            <person name="Fresquez Z.A."/>
            <person name="Rosas U."/>
            <person name="Zhang J."/>
            <person name="Talag J."/>
            <person name="Lee S."/>
            <person name="Kudrna D."/>
            <person name="Powell R.F."/>
            <person name="Leitch I.J."/>
            <person name="Krueger R.R."/>
            <person name="Wing R.A."/>
            <person name="Amiri K.M.A."/>
            <person name="Purugganan M.D."/>
        </authorList>
    </citation>
    <scope>NUCLEOTIDE SEQUENCE [LARGE SCALE GENOMIC DNA]</scope>
    <source>
        <strain evidence="8">cv. Khalas</strain>
    </source>
</reference>
<evidence type="ECO:0000256" key="5">
    <source>
        <dbReference type="PROSITE-ProRule" id="PRU10141"/>
    </source>
</evidence>
<proteinExistence type="inferred from homology"/>
<protein>
    <submittedName>
        <fullName evidence="9">Serine/threonine-protein kinase-like protein At1g28390</fullName>
    </submittedName>
</protein>
<dbReference type="InterPro" id="IPR000719">
    <property type="entry name" value="Prot_kinase_dom"/>
</dbReference>
<dbReference type="OrthoDB" id="4062651at2759"/>
<evidence type="ECO:0000259" key="7">
    <source>
        <dbReference type="PROSITE" id="PS50011"/>
    </source>
</evidence>
<dbReference type="RefSeq" id="XP_008812970.1">
    <property type="nucleotide sequence ID" value="XM_008814748.4"/>
</dbReference>
<keyword evidence="2 5" id="KW-0547">Nucleotide-binding</keyword>
<accession>A0A8B7D4M3</accession>
<dbReference type="GO" id="GO:0005886">
    <property type="term" value="C:plasma membrane"/>
    <property type="evidence" value="ECO:0007669"/>
    <property type="project" value="TreeGrafter"/>
</dbReference>
<dbReference type="GeneID" id="103723731"/>
<dbReference type="InterPro" id="IPR008271">
    <property type="entry name" value="Ser/Thr_kinase_AS"/>
</dbReference>
<dbReference type="PANTHER" id="PTHR27001:SF764">
    <property type="entry name" value="OS05G0387700 PROTEIN"/>
    <property type="match status" value="1"/>
</dbReference>
<dbReference type="GO" id="GO:0004674">
    <property type="term" value="F:protein serine/threonine kinase activity"/>
    <property type="evidence" value="ECO:0007669"/>
    <property type="project" value="UniProtKB-KW"/>
</dbReference>
<evidence type="ECO:0000256" key="6">
    <source>
        <dbReference type="RuleBase" id="RU000304"/>
    </source>
</evidence>
<dbReference type="SMART" id="SM00220">
    <property type="entry name" value="S_TKc"/>
    <property type="match status" value="1"/>
</dbReference>
<keyword evidence="4 5" id="KW-0067">ATP-binding</keyword>
<evidence type="ECO:0000313" key="8">
    <source>
        <dbReference type="Proteomes" id="UP000228380"/>
    </source>
</evidence>
<evidence type="ECO:0000256" key="3">
    <source>
        <dbReference type="ARBA" id="ARBA00022777"/>
    </source>
</evidence>
<dbReference type="GO" id="GO:0005524">
    <property type="term" value="F:ATP binding"/>
    <property type="evidence" value="ECO:0007669"/>
    <property type="project" value="UniProtKB-UniRule"/>
</dbReference>
<reference evidence="9" key="2">
    <citation type="submission" date="2025-08" db="UniProtKB">
        <authorList>
            <consortium name="RefSeq"/>
        </authorList>
    </citation>
    <scope>IDENTIFICATION</scope>
    <source>
        <tissue evidence="9">Young leaves</tissue>
    </source>
</reference>
<evidence type="ECO:0000256" key="4">
    <source>
        <dbReference type="ARBA" id="ARBA00022840"/>
    </source>
</evidence>
<keyword evidence="3" id="KW-0418">Kinase</keyword>
<dbReference type="AlphaFoldDB" id="A0A8B7D4M3"/>
<feature type="domain" description="Protein kinase" evidence="7">
    <location>
        <begin position="35"/>
        <end position="308"/>
    </location>
</feature>
<organism evidence="8 9">
    <name type="scientific">Phoenix dactylifera</name>
    <name type="common">Date palm</name>
    <dbReference type="NCBI Taxonomy" id="42345"/>
    <lineage>
        <taxon>Eukaryota</taxon>
        <taxon>Viridiplantae</taxon>
        <taxon>Streptophyta</taxon>
        <taxon>Embryophyta</taxon>
        <taxon>Tracheophyta</taxon>
        <taxon>Spermatophyta</taxon>
        <taxon>Magnoliopsida</taxon>
        <taxon>Liliopsida</taxon>
        <taxon>Arecaceae</taxon>
        <taxon>Coryphoideae</taxon>
        <taxon>Phoeniceae</taxon>
        <taxon>Phoenix</taxon>
    </lineage>
</organism>
<feature type="binding site" evidence="5">
    <location>
        <position position="64"/>
    </location>
    <ligand>
        <name>ATP</name>
        <dbReference type="ChEBI" id="CHEBI:30616"/>
    </ligand>
</feature>
<dbReference type="KEGG" id="pda:103723731"/>